<dbReference type="InterPro" id="IPR008824">
    <property type="entry name" value="RuvB-like_N"/>
</dbReference>
<dbReference type="Pfam" id="PF16193">
    <property type="entry name" value="AAA_assoc_2"/>
    <property type="match status" value="1"/>
</dbReference>
<dbReference type="InterPro" id="IPR003593">
    <property type="entry name" value="AAA+_ATPase"/>
</dbReference>
<dbReference type="GO" id="GO:0017116">
    <property type="term" value="F:single-stranded DNA helicase activity"/>
    <property type="evidence" value="ECO:0007669"/>
    <property type="project" value="TreeGrafter"/>
</dbReference>
<evidence type="ECO:0000256" key="2">
    <source>
        <dbReference type="ARBA" id="ARBA00022741"/>
    </source>
</evidence>
<reference evidence="5 6" key="1">
    <citation type="submission" date="2013-12" db="EMBL/GenBank/DDBJ databases">
        <authorList>
            <person name="Wang R."/>
            <person name="Li Y."/>
            <person name="Zheng H."/>
            <person name="Xin J."/>
        </authorList>
    </citation>
    <scope>NUCLEOTIDE SEQUENCE [LARGE SCALE GENOMIC DNA]</scope>
    <source>
        <strain evidence="5 6">87001</strain>
    </source>
</reference>
<dbReference type="GO" id="GO:0008047">
    <property type="term" value="F:enzyme activator activity"/>
    <property type="evidence" value="ECO:0007669"/>
    <property type="project" value="TreeGrafter"/>
</dbReference>
<sequence>MSQPLSFLLRPKSTKDIIGQTEILKSNGLINKMILNNYCTSLIFFGPSGVGKTSFAISLANDLKIDCEIFNASYDKKEKLINIIQNALKKERFILIIDEIHRLNKDKQDILLEYMEKGNIFVFSTTTENPFFVVNPALRSRSLLIELKPVNKDELISYAKKVINQYQLKVNISDEALDFLAQLSVGDVRTFLNYLELIDKLYSNEFIDIEKIKTIITVSKNPTAQDSDDFHDLKSALQKSIRGSDVDAALYYFSRLIELGDYESLMRRMIIISYEDIGLANSTIPSRIVQACSAFRQIGFPEGIIPLGLAIVEMSLSLKSNSAYLATNSALDFVKKGNIYSVPKHLKDNHYKSAIKLGIGIGYKYPHDYENDWVEQQYLPDEIKNKKFYNHKNNQYESKVYELYTRMKTKKVRFFKKLI</sequence>
<dbReference type="SUPFAM" id="SSF52540">
    <property type="entry name" value="P-loop containing nucleoside triphosphate hydrolases"/>
    <property type="match status" value="1"/>
</dbReference>
<gene>
    <name evidence="5" type="ORF">MCCG_0602</name>
</gene>
<dbReference type="CDD" id="cd18139">
    <property type="entry name" value="HLD_clamp_RarA"/>
    <property type="match status" value="1"/>
</dbReference>
<dbReference type="GO" id="GO:0006261">
    <property type="term" value="P:DNA-templated DNA replication"/>
    <property type="evidence" value="ECO:0007669"/>
    <property type="project" value="TreeGrafter"/>
</dbReference>
<dbReference type="FunFam" id="1.10.3710.10:FF:000003">
    <property type="entry name" value="ATPase, AAA family protein"/>
    <property type="match status" value="1"/>
</dbReference>
<dbReference type="GO" id="GO:0003677">
    <property type="term" value="F:DNA binding"/>
    <property type="evidence" value="ECO:0007669"/>
    <property type="project" value="InterPro"/>
</dbReference>
<feature type="domain" description="AAA+ ATPase" evidence="4">
    <location>
        <begin position="38"/>
        <end position="150"/>
    </location>
</feature>
<dbReference type="EMBL" id="CP006959">
    <property type="protein sequence ID" value="AJK51555.1"/>
    <property type="molecule type" value="Genomic_DNA"/>
</dbReference>
<evidence type="ECO:0000313" key="6">
    <source>
        <dbReference type="Proteomes" id="UP000031910"/>
    </source>
</evidence>
<dbReference type="Pfam" id="PF12002">
    <property type="entry name" value="MgsA_C"/>
    <property type="match status" value="1"/>
</dbReference>
<dbReference type="InterPro" id="IPR008921">
    <property type="entry name" value="DNA_pol3_clamp-load_cplx_C"/>
</dbReference>
<dbReference type="GO" id="GO:0000731">
    <property type="term" value="P:DNA synthesis involved in DNA repair"/>
    <property type="evidence" value="ECO:0007669"/>
    <property type="project" value="TreeGrafter"/>
</dbReference>
<dbReference type="Pfam" id="PF05496">
    <property type="entry name" value="RuvB_N"/>
    <property type="match status" value="1"/>
</dbReference>
<keyword evidence="3" id="KW-0067">ATP-binding</keyword>
<dbReference type="GO" id="GO:0009378">
    <property type="term" value="F:four-way junction helicase activity"/>
    <property type="evidence" value="ECO:0007669"/>
    <property type="project" value="InterPro"/>
</dbReference>
<dbReference type="CDD" id="cd00009">
    <property type="entry name" value="AAA"/>
    <property type="match status" value="1"/>
</dbReference>
<proteinExistence type="inferred from homology"/>
<evidence type="ECO:0000313" key="5">
    <source>
        <dbReference type="EMBL" id="AJK51555.1"/>
    </source>
</evidence>
<dbReference type="InterPro" id="IPR021886">
    <property type="entry name" value="MgsA_C"/>
</dbReference>
<dbReference type="Gene3D" id="1.10.8.60">
    <property type="match status" value="1"/>
</dbReference>
<dbReference type="KEGG" id="mcai:MCCG_0602"/>
<dbReference type="RefSeq" id="WP_042620282.1">
    <property type="nucleotide sequence ID" value="NZ_CP006959.1"/>
</dbReference>
<dbReference type="GO" id="GO:0005524">
    <property type="term" value="F:ATP binding"/>
    <property type="evidence" value="ECO:0007669"/>
    <property type="project" value="UniProtKB-KW"/>
</dbReference>
<dbReference type="Gene3D" id="1.10.3710.10">
    <property type="entry name" value="DNA polymerase III clamp loader subunits, C-terminal domain"/>
    <property type="match status" value="1"/>
</dbReference>
<evidence type="ECO:0000259" key="4">
    <source>
        <dbReference type="SMART" id="SM00382"/>
    </source>
</evidence>
<dbReference type="PANTHER" id="PTHR13779:SF7">
    <property type="entry name" value="ATPASE WRNIP1"/>
    <property type="match status" value="1"/>
</dbReference>
<dbReference type="SMART" id="SM00382">
    <property type="entry name" value="AAA"/>
    <property type="match status" value="1"/>
</dbReference>
<comment type="similarity">
    <text evidence="1">Belongs to the AAA ATPase family. RarA/MGS1/WRNIP1 subfamily.</text>
</comment>
<dbReference type="GO" id="GO:0006310">
    <property type="term" value="P:DNA recombination"/>
    <property type="evidence" value="ECO:0007669"/>
    <property type="project" value="InterPro"/>
</dbReference>
<accession>A0A9N7BJK0</accession>
<dbReference type="AlphaFoldDB" id="A0A9N7BJK0"/>
<dbReference type="PANTHER" id="PTHR13779">
    <property type="entry name" value="WERNER HELICASE-INTERACTING PROTEIN 1 FAMILY MEMBER"/>
    <property type="match status" value="1"/>
</dbReference>
<keyword evidence="6" id="KW-1185">Reference proteome</keyword>
<dbReference type="InterPro" id="IPR027417">
    <property type="entry name" value="P-loop_NTPase"/>
</dbReference>
<dbReference type="SUPFAM" id="SSF48019">
    <property type="entry name" value="post-AAA+ oligomerization domain-like"/>
    <property type="match status" value="1"/>
</dbReference>
<evidence type="ECO:0000256" key="1">
    <source>
        <dbReference type="ARBA" id="ARBA00008959"/>
    </source>
</evidence>
<keyword evidence="2" id="KW-0547">Nucleotide-binding</keyword>
<evidence type="ECO:0000256" key="3">
    <source>
        <dbReference type="ARBA" id="ARBA00022840"/>
    </source>
</evidence>
<protein>
    <submittedName>
        <fullName evidence="5">ATPase AAA</fullName>
    </submittedName>
</protein>
<dbReference type="InterPro" id="IPR051314">
    <property type="entry name" value="AAA_ATPase_RarA/MGS1/WRNIP1"/>
</dbReference>
<dbReference type="Gene3D" id="1.20.272.10">
    <property type="match status" value="1"/>
</dbReference>
<dbReference type="Gene3D" id="3.40.50.300">
    <property type="entry name" value="P-loop containing nucleotide triphosphate hydrolases"/>
    <property type="match status" value="1"/>
</dbReference>
<organism evidence="5 6">
    <name type="scientific">Mycoplasma capricolum subsp. capripneumoniae 87001</name>
    <dbReference type="NCBI Taxonomy" id="1124992"/>
    <lineage>
        <taxon>Bacteria</taxon>
        <taxon>Bacillati</taxon>
        <taxon>Mycoplasmatota</taxon>
        <taxon>Mollicutes</taxon>
        <taxon>Mycoplasmataceae</taxon>
        <taxon>Mycoplasma</taxon>
    </lineage>
</organism>
<dbReference type="InterPro" id="IPR032423">
    <property type="entry name" value="AAA_assoc_2"/>
</dbReference>
<dbReference type="Proteomes" id="UP000031910">
    <property type="component" value="Chromosome"/>
</dbReference>
<name>A0A9N7BJK0_MYCCC</name>